<dbReference type="Proteomes" id="UP000175744">
    <property type="component" value="Unassembled WGS sequence"/>
</dbReference>
<sequence>MGKFFNKVYKKYRKEEIIKSCIRLRKIKINYIMDNITSTCWNYGLYYEIIMKTSNVLIIRVKGKKNEKLIQYDKNRIVFMNNFNRFLNYMNTFNIKRGTYIYMGIFNMTVVKLKDKYYREIDLVDKYEFIKEQLGLNRRAEDIIKEHKLSFIKYLPE</sequence>
<evidence type="ECO:0000313" key="2">
    <source>
        <dbReference type="Proteomes" id="UP000175744"/>
    </source>
</evidence>
<accession>A0A1E8EZ44</accession>
<dbReference type="AlphaFoldDB" id="A0A1E8EZ44"/>
<dbReference type="STRING" id="1121290.CLAOCE_11440"/>
<dbReference type="EMBL" id="LZFO01000013">
    <property type="protein sequence ID" value="OFI06245.1"/>
    <property type="molecule type" value="Genomic_DNA"/>
</dbReference>
<keyword evidence="2" id="KW-1185">Reference proteome</keyword>
<evidence type="ECO:0000313" key="1">
    <source>
        <dbReference type="EMBL" id="OFI06245.1"/>
    </source>
</evidence>
<dbReference type="RefSeq" id="WP_070110113.1">
    <property type="nucleotide sequence ID" value="NZ_LZFO01000013.1"/>
</dbReference>
<dbReference type="OrthoDB" id="1908344at2"/>
<name>A0A1E8EZ44_9CLOT</name>
<gene>
    <name evidence="1" type="ORF">CLOACE_11440</name>
</gene>
<comment type="caution">
    <text evidence="1">The sequence shown here is derived from an EMBL/GenBank/DDBJ whole genome shotgun (WGS) entry which is preliminary data.</text>
</comment>
<organism evidence="1 2">
    <name type="scientific">Clostridium acetireducens DSM 10703</name>
    <dbReference type="NCBI Taxonomy" id="1121290"/>
    <lineage>
        <taxon>Bacteria</taxon>
        <taxon>Bacillati</taxon>
        <taxon>Bacillota</taxon>
        <taxon>Clostridia</taxon>
        <taxon>Eubacteriales</taxon>
        <taxon>Clostridiaceae</taxon>
        <taxon>Clostridium</taxon>
    </lineage>
</organism>
<protein>
    <submittedName>
        <fullName evidence="1">Uncharacterized protein</fullName>
    </submittedName>
</protein>
<reference evidence="1 2" key="1">
    <citation type="submission" date="2016-06" db="EMBL/GenBank/DDBJ databases">
        <title>Genome sequence of Clostridium acetireducens DSM 10703.</title>
        <authorList>
            <person name="Poehlein A."/>
            <person name="Fluechter S."/>
            <person name="Duerre P."/>
            <person name="Daniel R."/>
        </authorList>
    </citation>
    <scope>NUCLEOTIDE SEQUENCE [LARGE SCALE GENOMIC DNA]</scope>
    <source>
        <strain evidence="1 2">DSM 10703</strain>
    </source>
</reference>
<proteinExistence type="predicted"/>